<organism evidence="5 6">
    <name type="scientific">Microlunatus parietis</name>
    <dbReference type="NCBI Taxonomy" id="682979"/>
    <lineage>
        <taxon>Bacteria</taxon>
        <taxon>Bacillati</taxon>
        <taxon>Actinomycetota</taxon>
        <taxon>Actinomycetes</taxon>
        <taxon>Propionibacteriales</taxon>
        <taxon>Propionibacteriaceae</taxon>
        <taxon>Microlunatus</taxon>
    </lineage>
</organism>
<dbReference type="InterPro" id="IPR029063">
    <property type="entry name" value="SAM-dependent_MTases_sf"/>
</dbReference>
<dbReference type="Gene3D" id="3.40.50.150">
    <property type="entry name" value="Vaccinia Virus protein VP39"/>
    <property type="match status" value="1"/>
</dbReference>
<accession>A0A7Y9IBZ2</accession>
<keyword evidence="2 5" id="KW-0808">Transferase</keyword>
<dbReference type="EMBL" id="JACCBU010000001">
    <property type="protein sequence ID" value="NYE74064.1"/>
    <property type="molecule type" value="Genomic_DNA"/>
</dbReference>
<proteinExistence type="predicted"/>
<dbReference type="GO" id="GO:0032259">
    <property type="term" value="P:methylation"/>
    <property type="evidence" value="ECO:0007669"/>
    <property type="project" value="UniProtKB-KW"/>
</dbReference>
<dbReference type="RefSeq" id="WP_179756097.1">
    <property type="nucleotide sequence ID" value="NZ_JACCBU010000001.1"/>
</dbReference>
<evidence type="ECO:0000313" key="6">
    <source>
        <dbReference type="Proteomes" id="UP000569914"/>
    </source>
</evidence>
<feature type="domain" description="Methyltransferase" evidence="4">
    <location>
        <begin position="43"/>
        <end position="136"/>
    </location>
</feature>
<dbReference type="AlphaFoldDB" id="A0A7Y9IBZ2"/>
<dbReference type="CDD" id="cd02440">
    <property type="entry name" value="AdoMet_MTases"/>
    <property type="match status" value="1"/>
</dbReference>
<keyword evidence="6" id="KW-1185">Reference proteome</keyword>
<dbReference type="GO" id="GO:0008168">
    <property type="term" value="F:methyltransferase activity"/>
    <property type="evidence" value="ECO:0007669"/>
    <property type="project" value="UniProtKB-KW"/>
</dbReference>
<dbReference type="Pfam" id="PF13649">
    <property type="entry name" value="Methyltransf_25"/>
    <property type="match status" value="1"/>
</dbReference>
<evidence type="ECO:0000256" key="3">
    <source>
        <dbReference type="ARBA" id="ARBA00022691"/>
    </source>
</evidence>
<comment type="caution">
    <text evidence="5">The sequence shown here is derived from an EMBL/GenBank/DDBJ whole genome shotgun (WGS) entry which is preliminary data.</text>
</comment>
<gene>
    <name evidence="5" type="ORF">BKA15_005393</name>
</gene>
<dbReference type="Proteomes" id="UP000569914">
    <property type="component" value="Unassembled WGS sequence"/>
</dbReference>
<sequence>MAGRRTRQDFDRLYADGRPPWELGGPQPALVEALTREPVEDPVLDAGCGTGDLALWLAARGHRVVAFDFSAAAIEQARAKITTGGSDVTFLVADATRLADLPLRPRTVVDSGLLHGLDEPSRSAYVDGLRDLCEPGARLFLLARDDPGSEHADAGRAELITRFAAPDWTDTEVRPAEVCAQVDGAAVRLPGWLLITHRAA</sequence>
<evidence type="ECO:0000256" key="1">
    <source>
        <dbReference type="ARBA" id="ARBA00022603"/>
    </source>
</evidence>
<reference evidence="5 6" key="1">
    <citation type="submission" date="2020-07" db="EMBL/GenBank/DDBJ databases">
        <title>Sequencing the genomes of 1000 actinobacteria strains.</title>
        <authorList>
            <person name="Klenk H.-P."/>
        </authorList>
    </citation>
    <scope>NUCLEOTIDE SEQUENCE [LARGE SCALE GENOMIC DNA]</scope>
    <source>
        <strain evidence="5 6">DSM 22083</strain>
    </source>
</reference>
<name>A0A7Y9IBZ2_9ACTN</name>
<dbReference type="InterPro" id="IPR041698">
    <property type="entry name" value="Methyltransf_25"/>
</dbReference>
<dbReference type="PANTHER" id="PTHR43464">
    <property type="entry name" value="METHYLTRANSFERASE"/>
    <property type="match status" value="1"/>
</dbReference>
<dbReference type="PANTHER" id="PTHR43464:SF19">
    <property type="entry name" value="UBIQUINONE BIOSYNTHESIS O-METHYLTRANSFERASE, MITOCHONDRIAL"/>
    <property type="match status" value="1"/>
</dbReference>
<evidence type="ECO:0000256" key="2">
    <source>
        <dbReference type="ARBA" id="ARBA00022679"/>
    </source>
</evidence>
<evidence type="ECO:0000313" key="5">
    <source>
        <dbReference type="EMBL" id="NYE74064.1"/>
    </source>
</evidence>
<protein>
    <submittedName>
        <fullName evidence="5">SAM-dependent methyltransferase</fullName>
    </submittedName>
</protein>
<dbReference type="SUPFAM" id="SSF53335">
    <property type="entry name" value="S-adenosyl-L-methionine-dependent methyltransferases"/>
    <property type="match status" value="1"/>
</dbReference>
<keyword evidence="3" id="KW-0949">S-adenosyl-L-methionine</keyword>
<evidence type="ECO:0000259" key="4">
    <source>
        <dbReference type="Pfam" id="PF13649"/>
    </source>
</evidence>
<keyword evidence="1 5" id="KW-0489">Methyltransferase</keyword>